<organism evidence="1 2">
    <name type="scientific">Neokomagataea anthophila</name>
    <dbReference type="NCBI Taxonomy" id="2826925"/>
    <lineage>
        <taxon>Bacteria</taxon>
        <taxon>Pseudomonadati</taxon>
        <taxon>Pseudomonadota</taxon>
        <taxon>Alphaproteobacteria</taxon>
        <taxon>Acetobacterales</taxon>
        <taxon>Acetobacteraceae</taxon>
        <taxon>Neokomagataea</taxon>
    </lineage>
</organism>
<accession>A0ABS5E9Y4</accession>
<name>A0ABS5E9Y4_9PROT</name>
<protein>
    <recommendedName>
        <fullName evidence="3">Transposase</fullName>
    </recommendedName>
</protein>
<comment type="caution">
    <text evidence="1">The sequence shown here is derived from an EMBL/GenBank/DDBJ whole genome shotgun (WGS) entry which is preliminary data.</text>
</comment>
<keyword evidence="2" id="KW-1185">Reference proteome</keyword>
<dbReference type="Proteomes" id="UP000677812">
    <property type="component" value="Unassembled WGS sequence"/>
</dbReference>
<evidence type="ECO:0008006" key="3">
    <source>
        <dbReference type="Google" id="ProtNLM"/>
    </source>
</evidence>
<gene>
    <name evidence="1" type="ORF">KB213_11775</name>
</gene>
<evidence type="ECO:0000313" key="1">
    <source>
        <dbReference type="EMBL" id="MBR0560726.1"/>
    </source>
</evidence>
<sequence>MQKFRSPGDCQRYVFIFSAVRNLFVPPAANSNALTRHIHRLQAFAQWKSATSLAA</sequence>
<proteinExistence type="predicted"/>
<dbReference type="EMBL" id="JAGRQH010000017">
    <property type="protein sequence ID" value="MBR0560726.1"/>
    <property type="molecule type" value="Genomic_DNA"/>
</dbReference>
<reference evidence="1 2" key="1">
    <citation type="submission" date="2021-04" db="EMBL/GenBank/DDBJ databases">
        <title>The complete genome sequence of Neokomagataea sp. TBRC 2177.</title>
        <authorList>
            <person name="Charoenyingcharoen P."/>
            <person name="Yukphan P."/>
        </authorList>
    </citation>
    <scope>NUCLEOTIDE SEQUENCE [LARGE SCALE GENOMIC DNA]</scope>
    <source>
        <strain evidence="1 2">TBRC 2177</strain>
    </source>
</reference>
<evidence type="ECO:0000313" key="2">
    <source>
        <dbReference type="Proteomes" id="UP000677812"/>
    </source>
</evidence>